<comment type="catalytic activity">
    <reaction evidence="5">
        <text>alpha-D-glucose = beta-D-glucose</text>
        <dbReference type="Rhea" id="RHEA:10264"/>
        <dbReference type="ChEBI" id="CHEBI:15903"/>
        <dbReference type="ChEBI" id="CHEBI:17925"/>
        <dbReference type="EC" id="5.1.3.3"/>
    </reaction>
</comment>
<feature type="binding site" evidence="6">
    <location>
        <position position="263"/>
    </location>
    <ligand>
        <name>beta-D-galactose</name>
        <dbReference type="ChEBI" id="CHEBI:27667"/>
    </ligand>
</feature>
<dbReference type="PANTHER" id="PTHR10091">
    <property type="entry name" value="ALDOSE-1-EPIMERASE"/>
    <property type="match status" value="1"/>
</dbReference>
<comment type="pathway">
    <text evidence="1 5">Carbohydrate metabolism; hexose metabolism.</text>
</comment>
<dbReference type="InterPro" id="IPR011013">
    <property type="entry name" value="Gal_mutarotase_sf_dom"/>
</dbReference>
<dbReference type="CDD" id="cd09019">
    <property type="entry name" value="galactose_mutarotase_like"/>
    <property type="match status" value="1"/>
</dbReference>
<feature type="chain" id="PRO_5025433985" description="Aldose 1-epimerase" evidence="9">
    <location>
        <begin position="22"/>
        <end position="363"/>
    </location>
</feature>
<sequence length="363" mass="40403">MDKLSFLLSLLLVGTFGFVNGGKSKGKKNFQVEVIELKTGNISAKFTNYGASMMSLVVPDKNGQPGDIVLGYDSPDAYKNDETYFGNVVGRVANRIRDGKFSLNGKEYQLKPNENGKHLLHGGHGALADVVWEVKKIKKDVADPTVLFAYDSPDGENGFPGEVKITVRYLLRADNRLRVTMKAKAIKHATPLNLVQHTYWNLGNHDSGDILSEELQLFANEITPVDNEQIPTGKLEPVKGTPYDFLESRVIGSRIKELPGGYDINYVIEGPDDPIKMKKTAMLKDPKSGRVMKLTSNQPGLQFYRKPDQRLNHPNFPSIIVSPGKPYKHKMLYKFTIASDKDKKSDGKKSDGKKSDEKKSDKS</sequence>
<evidence type="ECO:0000313" key="11">
    <source>
        <dbReference type="Proteomes" id="UP000436088"/>
    </source>
</evidence>
<dbReference type="Gene3D" id="2.70.98.10">
    <property type="match status" value="1"/>
</dbReference>
<evidence type="ECO:0000256" key="7">
    <source>
        <dbReference type="PIRSR" id="PIRSR005096-3"/>
    </source>
</evidence>
<evidence type="ECO:0000256" key="5">
    <source>
        <dbReference type="PIRNR" id="PIRNR005096"/>
    </source>
</evidence>
<comment type="similarity">
    <text evidence="2 5">Belongs to the aldose epimerase family.</text>
</comment>
<dbReference type="InterPro" id="IPR014718">
    <property type="entry name" value="GH-type_carb-bd"/>
</dbReference>
<feature type="binding site" evidence="7">
    <location>
        <begin position="197"/>
        <end position="199"/>
    </location>
    <ligand>
        <name>beta-D-galactose</name>
        <dbReference type="ChEBI" id="CHEBI:27667"/>
    </ligand>
</feature>
<reference evidence="10" key="1">
    <citation type="submission" date="2019-09" db="EMBL/GenBank/DDBJ databases">
        <title>Draft genome information of white flower Hibiscus syriacus.</title>
        <authorList>
            <person name="Kim Y.-M."/>
        </authorList>
    </citation>
    <scope>NUCLEOTIDE SEQUENCE [LARGE SCALE GENOMIC DNA]</scope>
    <source>
        <strain evidence="10">YM2019G1</strain>
    </source>
</reference>
<evidence type="ECO:0000256" key="3">
    <source>
        <dbReference type="ARBA" id="ARBA00023235"/>
    </source>
</evidence>
<dbReference type="UniPathway" id="UPA00242"/>
<evidence type="ECO:0000256" key="1">
    <source>
        <dbReference type="ARBA" id="ARBA00005028"/>
    </source>
</evidence>
<dbReference type="InterPro" id="IPR047215">
    <property type="entry name" value="Galactose_mutarotase-like"/>
</dbReference>
<dbReference type="Pfam" id="PF01263">
    <property type="entry name" value="Aldose_epim"/>
    <property type="match status" value="1"/>
</dbReference>
<dbReference type="GO" id="GO:0006006">
    <property type="term" value="P:glucose metabolic process"/>
    <property type="evidence" value="ECO:0007669"/>
    <property type="project" value="TreeGrafter"/>
</dbReference>
<feature type="region of interest" description="Disordered" evidence="8">
    <location>
        <begin position="341"/>
        <end position="363"/>
    </location>
</feature>
<dbReference type="InterPro" id="IPR008183">
    <property type="entry name" value="Aldose_1/G6P_1-epimerase"/>
</dbReference>
<evidence type="ECO:0000256" key="4">
    <source>
        <dbReference type="ARBA" id="ARBA00023277"/>
    </source>
</evidence>
<feature type="signal peptide" evidence="9">
    <location>
        <begin position="1"/>
        <end position="21"/>
    </location>
</feature>
<keyword evidence="11" id="KW-1185">Reference proteome</keyword>
<dbReference type="EC" id="5.1.3.3" evidence="5"/>
<evidence type="ECO:0000256" key="6">
    <source>
        <dbReference type="PIRSR" id="PIRSR005096-2"/>
    </source>
</evidence>
<organism evidence="10 11">
    <name type="scientific">Hibiscus syriacus</name>
    <name type="common">Rose of Sharon</name>
    <dbReference type="NCBI Taxonomy" id="106335"/>
    <lineage>
        <taxon>Eukaryota</taxon>
        <taxon>Viridiplantae</taxon>
        <taxon>Streptophyta</taxon>
        <taxon>Embryophyta</taxon>
        <taxon>Tracheophyta</taxon>
        <taxon>Spermatophyta</taxon>
        <taxon>Magnoliopsida</taxon>
        <taxon>eudicotyledons</taxon>
        <taxon>Gunneridae</taxon>
        <taxon>Pentapetalae</taxon>
        <taxon>rosids</taxon>
        <taxon>malvids</taxon>
        <taxon>Malvales</taxon>
        <taxon>Malvaceae</taxon>
        <taxon>Malvoideae</taxon>
        <taxon>Hibiscus</taxon>
    </lineage>
</organism>
<dbReference type="GO" id="GO:0004034">
    <property type="term" value="F:aldose 1-epimerase activity"/>
    <property type="evidence" value="ECO:0007669"/>
    <property type="project" value="UniProtKB-EC"/>
</dbReference>
<proteinExistence type="inferred from homology"/>
<evidence type="ECO:0000313" key="10">
    <source>
        <dbReference type="EMBL" id="KAE8682386.1"/>
    </source>
</evidence>
<dbReference type="PIRSF" id="PIRSF005096">
    <property type="entry name" value="GALM"/>
    <property type="match status" value="1"/>
</dbReference>
<evidence type="ECO:0000256" key="8">
    <source>
        <dbReference type="SAM" id="MobiDB-lite"/>
    </source>
</evidence>
<name>A0A6A2YSM0_HIBSY</name>
<dbReference type="InterPro" id="IPR015443">
    <property type="entry name" value="Aldose_1-epimerase"/>
</dbReference>
<gene>
    <name evidence="10" type="ORF">F3Y22_tig00111244pilonHSYRG00028</name>
</gene>
<dbReference type="SUPFAM" id="SSF74650">
    <property type="entry name" value="Galactose mutarotase-like"/>
    <property type="match status" value="1"/>
</dbReference>
<keyword evidence="9" id="KW-0732">Signal</keyword>
<feature type="binding site" evidence="7">
    <location>
        <begin position="94"/>
        <end position="95"/>
    </location>
    <ligand>
        <name>beta-D-galactose</name>
        <dbReference type="ChEBI" id="CHEBI:27667"/>
    </ligand>
</feature>
<dbReference type="GO" id="GO:0033499">
    <property type="term" value="P:galactose catabolic process via UDP-galactose, Leloir pathway"/>
    <property type="evidence" value="ECO:0007669"/>
    <property type="project" value="TreeGrafter"/>
</dbReference>
<dbReference type="EMBL" id="VEPZ02001282">
    <property type="protein sequence ID" value="KAE8682386.1"/>
    <property type="molecule type" value="Genomic_DNA"/>
</dbReference>
<comment type="caution">
    <text evidence="10">The sequence shown here is derived from an EMBL/GenBank/DDBJ whole genome shotgun (WGS) entry which is preliminary data.</text>
</comment>
<dbReference type="GO" id="GO:0030246">
    <property type="term" value="F:carbohydrate binding"/>
    <property type="evidence" value="ECO:0007669"/>
    <property type="project" value="InterPro"/>
</dbReference>
<evidence type="ECO:0000256" key="9">
    <source>
        <dbReference type="SAM" id="SignalP"/>
    </source>
</evidence>
<keyword evidence="4 5" id="KW-0119">Carbohydrate metabolism</keyword>
<accession>A0A6A2YSM0</accession>
<dbReference type="Proteomes" id="UP000436088">
    <property type="component" value="Unassembled WGS sequence"/>
</dbReference>
<protein>
    <recommendedName>
        <fullName evidence="5">Aldose 1-epimerase</fullName>
        <ecNumber evidence="5">5.1.3.3</ecNumber>
    </recommendedName>
</protein>
<keyword evidence="3 5" id="KW-0413">Isomerase</keyword>
<evidence type="ECO:0000256" key="2">
    <source>
        <dbReference type="ARBA" id="ARBA00006206"/>
    </source>
</evidence>
<dbReference type="AlphaFoldDB" id="A0A6A2YSM0"/>
<dbReference type="PANTHER" id="PTHR10091:SF0">
    <property type="entry name" value="GALACTOSE MUTAROTASE"/>
    <property type="match status" value="1"/>
</dbReference>